<sequence length="215" mass="24551">MYFTDNQDDAQFALNYVALRAQFNLRVIALKADLDATTFRRWKEDQNKELKVATFVYGLCKLNEWDVQLDPIIRGLSRLFVEDFSWDDAPQERLQELLFDTQPHVRYRPGPSDNCSDLRSWWENLESSIQPTPVWAFAGTNNTAGSSGNSRGGEREIIYVGVLQQKFQPALNMNMQALQLGPEVAVTKPSPAPSRFKKRPSRVDDMSTQALPPPR</sequence>
<evidence type="ECO:0000313" key="3">
    <source>
        <dbReference type="Proteomes" id="UP001148786"/>
    </source>
</evidence>
<name>A0A9W8MUW0_9AGAR</name>
<keyword evidence="3" id="KW-1185">Reference proteome</keyword>
<dbReference type="EMBL" id="JANKHO010000328">
    <property type="protein sequence ID" value="KAJ3511428.1"/>
    <property type="molecule type" value="Genomic_DNA"/>
</dbReference>
<feature type="region of interest" description="Disordered" evidence="1">
    <location>
        <begin position="184"/>
        <end position="215"/>
    </location>
</feature>
<dbReference type="AlphaFoldDB" id="A0A9W8MUW0"/>
<accession>A0A9W8MUW0</accession>
<gene>
    <name evidence="2" type="ORF">NLJ89_g4106</name>
</gene>
<protein>
    <submittedName>
        <fullName evidence="2">Uncharacterized protein</fullName>
    </submittedName>
</protein>
<organism evidence="2 3">
    <name type="scientific">Agrocybe chaxingu</name>
    <dbReference type="NCBI Taxonomy" id="84603"/>
    <lineage>
        <taxon>Eukaryota</taxon>
        <taxon>Fungi</taxon>
        <taxon>Dikarya</taxon>
        <taxon>Basidiomycota</taxon>
        <taxon>Agaricomycotina</taxon>
        <taxon>Agaricomycetes</taxon>
        <taxon>Agaricomycetidae</taxon>
        <taxon>Agaricales</taxon>
        <taxon>Agaricineae</taxon>
        <taxon>Strophariaceae</taxon>
        <taxon>Agrocybe</taxon>
    </lineage>
</organism>
<evidence type="ECO:0000256" key="1">
    <source>
        <dbReference type="SAM" id="MobiDB-lite"/>
    </source>
</evidence>
<comment type="caution">
    <text evidence="2">The sequence shown here is derived from an EMBL/GenBank/DDBJ whole genome shotgun (WGS) entry which is preliminary data.</text>
</comment>
<feature type="compositionally biased region" description="Polar residues" evidence="1">
    <location>
        <begin position="206"/>
        <end position="215"/>
    </location>
</feature>
<dbReference type="Proteomes" id="UP001148786">
    <property type="component" value="Unassembled WGS sequence"/>
</dbReference>
<proteinExistence type="predicted"/>
<reference evidence="2" key="1">
    <citation type="submission" date="2022-07" db="EMBL/GenBank/DDBJ databases">
        <title>Genome Sequence of Agrocybe chaxingu.</title>
        <authorList>
            <person name="Buettner E."/>
        </authorList>
    </citation>
    <scope>NUCLEOTIDE SEQUENCE</scope>
    <source>
        <strain evidence="2">MP-N11</strain>
    </source>
</reference>
<evidence type="ECO:0000313" key="2">
    <source>
        <dbReference type="EMBL" id="KAJ3511428.1"/>
    </source>
</evidence>